<dbReference type="Proteomes" id="UP000199029">
    <property type="component" value="Unassembled WGS sequence"/>
</dbReference>
<name>A0A1I5U2G0_HYMAR</name>
<dbReference type="STRING" id="1227077.SAMN04515668_0727"/>
<dbReference type="Gene3D" id="1.10.490.10">
    <property type="entry name" value="Globins"/>
    <property type="match status" value="1"/>
</dbReference>
<dbReference type="Pfam" id="PF01152">
    <property type="entry name" value="Bac_globin"/>
    <property type="match status" value="1"/>
</dbReference>
<keyword evidence="4 5" id="KW-0408">Iron</keyword>
<dbReference type="EMBL" id="FOXS01000001">
    <property type="protein sequence ID" value="SFP89361.1"/>
    <property type="molecule type" value="Genomic_DNA"/>
</dbReference>
<dbReference type="SUPFAM" id="SSF46458">
    <property type="entry name" value="Globin-like"/>
    <property type="match status" value="1"/>
</dbReference>
<evidence type="ECO:0000256" key="2">
    <source>
        <dbReference type="ARBA" id="ARBA00022617"/>
    </source>
</evidence>
<keyword evidence="1" id="KW-0813">Transport</keyword>
<feature type="binding site" description="distal binding residue" evidence="5">
    <location>
        <position position="45"/>
    </location>
    <ligand>
        <name>heme</name>
        <dbReference type="ChEBI" id="CHEBI:30413"/>
    </ligand>
    <ligandPart>
        <name>Fe</name>
        <dbReference type="ChEBI" id="CHEBI:18248"/>
    </ligandPart>
</feature>
<keyword evidence="3 5" id="KW-0479">Metal-binding</keyword>
<dbReference type="InterPro" id="IPR001486">
    <property type="entry name" value="Hemoglobin_trunc"/>
</dbReference>
<dbReference type="GO" id="GO:0020037">
    <property type="term" value="F:heme binding"/>
    <property type="evidence" value="ECO:0007669"/>
    <property type="project" value="InterPro"/>
</dbReference>
<dbReference type="InterPro" id="IPR009050">
    <property type="entry name" value="Globin-like_sf"/>
</dbReference>
<sequence length="129" mass="14790">MTNSLPDITSEADIRLLVDGFYAKVVDDALLGPIFNDFAHVDWPHHLPVMYDFWSSLLLGTTRYHGRPFPKHLPLPIGADHFQRWLALFEATVDELFAGPKAEEARVRARSIATLFEHRLRERNPLSLI</sequence>
<evidence type="ECO:0000313" key="6">
    <source>
        <dbReference type="EMBL" id="SFP89361.1"/>
    </source>
</evidence>
<dbReference type="CDD" id="cd08916">
    <property type="entry name" value="TrHb3_P"/>
    <property type="match status" value="1"/>
</dbReference>
<dbReference type="OrthoDB" id="25954at2"/>
<dbReference type="InterPro" id="IPR012292">
    <property type="entry name" value="Globin/Proto"/>
</dbReference>
<accession>A0A1I5U2G0</accession>
<evidence type="ECO:0000256" key="5">
    <source>
        <dbReference type="PIRSR" id="PIRSR601486-1"/>
    </source>
</evidence>
<evidence type="ECO:0000313" key="7">
    <source>
        <dbReference type="Proteomes" id="UP000199029"/>
    </source>
</evidence>
<gene>
    <name evidence="6" type="ORF">SAMN04515668_0727</name>
</gene>
<dbReference type="GO" id="GO:0046872">
    <property type="term" value="F:metal ion binding"/>
    <property type="evidence" value="ECO:0007669"/>
    <property type="project" value="UniProtKB-KW"/>
</dbReference>
<organism evidence="6 7">
    <name type="scientific">Hymenobacter arizonensis</name>
    <name type="common">Siccationidurans arizonensis</name>
    <dbReference type="NCBI Taxonomy" id="1227077"/>
    <lineage>
        <taxon>Bacteria</taxon>
        <taxon>Pseudomonadati</taxon>
        <taxon>Bacteroidota</taxon>
        <taxon>Cytophagia</taxon>
        <taxon>Cytophagales</taxon>
        <taxon>Hymenobacteraceae</taxon>
        <taxon>Hymenobacter</taxon>
    </lineage>
</organism>
<dbReference type="RefSeq" id="WP_092669033.1">
    <property type="nucleotide sequence ID" value="NZ_FOXS01000001.1"/>
</dbReference>
<keyword evidence="2 5" id="KW-0349">Heme</keyword>
<dbReference type="AlphaFoldDB" id="A0A1I5U2G0"/>
<dbReference type="GO" id="GO:0019825">
    <property type="term" value="F:oxygen binding"/>
    <property type="evidence" value="ECO:0007669"/>
    <property type="project" value="InterPro"/>
</dbReference>
<evidence type="ECO:0000256" key="4">
    <source>
        <dbReference type="ARBA" id="ARBA00023004"/>
    </source>
</evidence>
<proteinExistence type="predicted"/>
<reference evidence="7" key="1">
    <citation type="submission" date="2016-10" db="EMBL/GenBank/DDBJ databases">
        <authorList>
            <person name="Varghese N."/>
            <person name="Submissions S."/>
        </authorList>
    </citation>
    <scope>NUCLEOTIDE SEQUENCE [LARGE SCALE GENOMIC DNA]</scope>
    <source>
        <strain evidence="7">OR362-8,ATCC BAA-1266,JCM 13504</strain>
    </source>
</reference>
<keyword evidence="7" id="KW-1185">Reference proteome</keyword>
<evidence type="ECO:0000256" key="3">
    <source>
        <dbReference type="ARBA" id="ARBA00022723"/>
    </source>
</evidence>
<protein>
    <submittedName>
        <fullName evidence="6">Hemoglobin</fullName>
    </submittedName>
</protein>
<evidence type="ECO:0000256" key="1">
    <source>
        <dbReference type="ARBA" id="ARBA00022448"/>
    </source>
</evidence>